<dbReference type="InterPro" id="IPR029058">
    <property type="entry name" value="AB_hydrolase_fold"/>
</dbReference>
<evidence type="ECO:0000256" key="1">
    <source>
        <dbReference type="ARBA" id="ARBA00022801"/>
    </source>
</evidence>
<dbReference type="OrthoDB" id="5240615at2"/>
<dbReference type="SUPFAM" id="SSF53474">
    <property type="entry name" value="alpha/beta-Hydrolases"/>
    <property type="match status" value="1"/>
</dbReference>
<feature type="domain" description="Xaa-Pro dipeptidyl-peptidase C-terminal" evidence="3">
    <location>
        <begin position="367"/>
        <end position="606"/>
    </location>
</feature>
<dbReference type="InterPro" id="IPR008979">
    <property type="entry name" value="Galactose-bd-like_sf"/>
</dbReference>
<dbReference type="Gene3D" id="1.10.3020.20">
    <property type="match status" value="1"/>
</dbReference>
<feature type="region of interest" description="Disordered" evidence="2">
    <location>
        <begin position="28"/>
        <end position="59"/>
    </location>
</feature>
<accession>A0A5N0V3Y5</accession>
<dbReference type="AlphaFoldDB" id="A0A5N0V3Y5"/>
<dbReference type="Gene3D" id="3.40.50.1820">
    <property type="entry name" value="alpha/beta hydrolase"/>
    <property type="match status" value="1"/>
</dbReference>
<dbReference type="EMBL" id="VMNW02000020">
    <property type="protein sequence ID" value="KAA9160685.1"/>
    <property type="molecule type" value="Genomic_DNA"/>
</dbReference>
<dbReference type="InterPro" id="IPR000383">
    <property type="entry name" value="Xaa-Pro-like_dom"/>
</dbReference>
<organism evidence="4 5">
    <name type="scientific">Amycolatopsis acidicola</name>
    <dbReference type="NCBI Taxonomy" id="2596893"/>
    <lineage>
        <taxon>Bacteria</taxon>
        <taxon>Bacillati</taxon>
        <taxon>Actinomycetota</taxon>
        <taxon>Actinomycetes</taxon>
        <taxon>Pseudonocardiales</taxon>
        <taxon>Pseudonocardiaceae</taxon>
        <taxon>Amycolatopsis</taxon>
    </lineage>
</organism>
<dbReference type="PANTHER" id="PTHR43056:SF10">
    <property type="entry name" value="COCE_NOND FAMILY, PUTATIVE (AFU_ORTHOLOGUE AFUA_7G00600)-RELATED"/>
    <property type="match status" value="1"/>
</dbReference>
<proteinExistence type="predicted"/>
<evidence type="ECO:0000259" key="3">
    <source>
        <dbReference type="SMART" id="SM00939"/>
    </source>
</evidence>
<comment type="caution">
    <text evidence="4">The sequence shown here is derived from an EMBL/GenBank/DDBJ whole genome shotgun (WGS) entry which is preliminary data.</text>
</comment>
<dbReference type="SMART" id="SM00939">
    <property type="entry name" value="PepX_C"/>
    <property type="match status" value="1"/>
</dbReference>
<dbReference type="NCBIfam" id="TIGR00976">
    <property type="entry name" value="CocE_NonD"/>
    <property type="match status" value="2"/>
</dbReference>
<evidence type="ECO:0000256" key="2">
    <source>
        <dbReference type="SAM" id="MobiDB-lite"/>
    </source>
</evidence>
<protein>
    <submittedName>
        <fullName evidence="4">CocE/NonD family hydrolase</fullName>
    </submittedName>
</protein>
<dbReference type="SUPFAM" id="SSF49785">
    <property type="entry name" value="Galactose-binding domain-like"/>
    <property type="match status" value="1"/>
</dbReference>
<dbReference type="InterPro" id="IPR050585">
    <property type="entry name" value="Xaa-Pro_dipeptidyl-ppase/CocE"/>
</dbReference>
<reference evidence="4" key="1">
    <citation type="submission" date="2019-09" db="EMBL/GenBank/DDBJ databases">
        <authorList>
            <person name="Teo W.F.A."/>
            <person name="Duangmal K."/>
        </authorList>
    </citation>
    <scope>NUCLEOTIDE SEQUENCE [LARGE SCALE GENOMIC DNA]</scope>
    <source>
        <strain evidence="4">K81G1</strain>
    </source>
</reference>
<keyword evidence="5" id="KW-1185">Reference proteome</keyword>
<dbReference type="PANTHER" id="PTHR43056">
    <property type="entry name" value="PEPTIDASE S9 PROLYL OLIGOPEPTIDASE"/>
    <property type="match status" value="1"/>
</dbReference>
<name>A0A5N0V3Y5_9PSEU</name>
<dbReference type="InterPro" id="IPR013736">
    <property type="entry name" value="Xaa-Pro_dipept_C"/>
</dbReference>
<dbReference type="GO" id="GO:0008239">
    <property type="term" value="F:dipeptidyl-peptidase activity"/>
    <property type="evidence" value="ECO:0007669"/>
    <property type="project" value="InterPro"/>
</dbReference>
<dbReference type="Pfam" id="PF02129">
    <property type="entry name" value="Peptidase_S15"/>
    <property type="match status" value="1"/>
</dbReference>
<evidence type="ECO:0000313" key="4">
    <source>
        <dbReference type="EMBL" id="KAA9160685.1"/>
    </source>
</evidence>
<gene>
    <name evidence="4" type="ORF">FPZ12_016165</name>
</gene>
<dbReference type="Pfam" id="PF08530">
    <property type="entry name" value="PepX_C"/>
    <property type="match status" value="1"/>
</dbReference>
<dbReference type="InterPro" id="IPR005674">
    <property type="entry name" value="CocE/Ser_esterase"/>
</dbReference>
<dbReference type="Gene3D" id="2.60.120.260">
    <property type="entry name" value="Galactose-binding domain-like"/>
    <property type="match status" value="1"/>
</dbReference>
<dbReference type="Proteomes" id="UP000319769">
    <property type="component" value="Unassembled WGS sequence"/>
</dbReference>
<keyword evidence="1 4" id="KW-0378">Hydrolase</keyword>
<evidence type="ECO:0000313" key="5">
    <source>
        <dbReference type="Proteomes" id="UP000319769"/>
    </source>
</evidence>
<sequence length="615" mass="69045">MQVRDFNGGRSDLRLRYAKVGDTVLSASFGAPGVRQPGTASRSPGPLPRLVKLNDPAGGNDMTEPGFKRIMKPGAHPADSGYLDPSYREVTADGMSIRYNQPVPMRDGVHILADLFLPDGQDRDIPVIIGWGAYGKQRVPGRYAPDADVKPEWTSRYCIFEAPDPAYWTAHGYAVVYVNPRGTWYTDGTVRGHLNKNEAEDVHDLIEWLGTRDWSNGKVGMAGVSYYAIIQWFAAATRPPHLAAISPWEGFSDRYRETVFHGGILEDGLNTLWWTTDTAYSLRETEDGIAMMAEHPFFDEYWAENKADLDRIEVPAYVVASWSDQGLHTRGTLEGFKGIGSGRKWLEVHGQKKWEYQYRPENVERLRVFFDHFLKGQDNELTSWPPVRLEVRDRAYAGTWRDEQEWPPARTRYVPLYLDASTGRLGPDRVTDEGRTVYDSAAADGRAEFVHTFAETTELTGHMKLRLWVEAPDGDDLDLFVAIDKLDAAGERVTFAFFSVFTDGPVALGWLRASHRELDPDLSTEHQPVHRHTGEKKLKPGEIVPVDIEIWPSSTSFQAGESIRVTVQGQDTFDYPEDVVIMTHTQLVNTGSHVVHTGGRYDSHLLVPVVPAGTE</sequence>